<gene>
    <name evidence="1" type="ordered locus">At2g12350</name>
</gene>
<dbReference type="AlphaFoldDB" id="Q9SIL2"/>
<protein>
    <submittedName>
        <fullName evidence="1">Uncharacterized protein At2g12350</fullName>
    </submittedName>
</protein>
<reference key="1">
    <citation type="journal article" date="1999" name="Nature">
        <title>Sequence and analysis of chromosome 2 of the plant Arabidopsis thaliana.</title>
        <authorList>
            <person name="Lin X."/>
            <person name="Kaul S."/>
            <person name="Rounsley S."/>
            <person name="Shea T.P."/>
            <person name="Benito M.I."/>
            <person name="Town C.D."/>
            <person name="Fujii C.Y."/>
            <person name="Mason T."/>
            <person name="Bowman C.L."/>
            <person name="Barnstead M."/>
            <person name="Feldblyum T.V."/>
            <person name="Buell C.R."/>
            <person name="Ketchum K.A."/>
            <person name="Lee J."/>
            <person name="Ronning C.M."/>
            <person name="Koo H.L."/>
            <person name="Moffat K.S."/>
            <person name="Cronin L.A."/>
            <person name="Shen M."/>
            <person name="Pai G."/>
            <person name="Van Aken S."/>
            <person name="Umayam L."/>
            <person name="Tallon L.J."/>
            <person name="Gill J.E."/>
            <person name="Adams M.D."/>
            <person name="Carrera A.J."/>
            <person name="Creasy T.H."/>
            <person name="Goodman H.M."/>
            <person name="Somerville C.R."/>
            <person name="Copenhaver G.P."/>
            <person name="Preuss D."/>
            <person name="Nierman W.C."/>
            <person name="White O."/>
            <person name="Eisen J.A."/>
            <person name="Salzberg S.L."/>
            <person name="Fraser C.M."/>
            <person name="Venter J.C."/>
        </authorList>
    </citation>
    <scope>NUCLEOTIDE SEQUENCE [LARGE SCALE GENOMIC DNA]</scope>
    <source>
        <strain>cv. Columbia</strain>
    </source>
</reference>
<reference evidence="1" key="3">
    <citation type="submission" date="2002-02" db="EMBL/GenBank/DDBJ databases">
        <authorList>
            <person name="Town C.D."/>
            <person name="Kaul S."/>
        </authorList>
    </citation>
    <scope>NUCLEOTIDE SEQUENCE</scope>
</reference>
<evidence type="ECO:0000313" key="1">
    <source>
        <dbReference type="EMBL" id="AAD28688.1"/>
    </source>
</evidence>
<dbReference type="EMBL" id="AC007112">
    <property type="protein sequence ID" value="AAD28688.1"/>
    <property type="molecule type" value="Genomic_DNA"/>
</dbReference>
<name>Q9SIL2_ARATH</name>
<proteinExistence type="predicted"/>
<organism evidence="1">
    <name type="scientific">Arabidopsis thaliana</name>
    <name type="common">Mouse-ear cress</name>
    <dbReference type="NCBI Taxonomy" id="3702"/>
    <lineage>
        <taxon>Eukaryota</taxon>
        <taxon>Viridiplantae</taxon>
        <taxon>Streptophyta</taxon>
        <taxon>Embryophyta</taxon>
        <taxon>Tracheophyta</taxon>
        <taxon>Spermatophyta</taxon>
        <taxon>Magnoliopsida</taxon>
        <taxon>eudicotyledons</taxon>
        <taxon>Gunneridae</taxon>
        <taxon>Pentapetalae</taxon>
        <taxon>rosids</taxon>
        <taxon>malvids</taxon>
        <taxon>Brassicales</taxon>
        <taxon>Brassicaceae</taxon>
        <taxon>Camelineae</taxon>
        <taxon>Arabidopsis</taxon>
    </lineage>
</organism>
<dbReference type="PIR" id="H84502">
    <property type="entry name" value="H84502"/>
</dbReference>
<reference evidence="1" key="2">
    <citation type="submission" date="2000-03" db="EMBL/GenBank/DDBJ databases">
        <authorList>
            <person name="Lin X."/>
            <person name="Kaul S."/>
            <person name="Shea T.P."/>
            <person name="Fujii C.Y."/>
            <person name="Shen M."/>
            <person name="VanAken S.E."/>
            <person name="Barnstead M.E."/>
            <person name="Mason T.M."/>
            <person name="Bowman C.L."/>
            <person name="Ronning C.M."/>
            <person name="Benito M.-I."/>
            <person name="Carrera A.J."/>
            <person name="Creasy T.H."/>
            <person name="Buell C.R."/>
            <person name="Town C.D."/>
            <person name="Nierman W.C."/>
            <person name="Fraser C.M."/>
            <person name="Venter J.C."/>
        </authorList>
    </citation>
    <scope>NUCLEOTIDE SEQUENCE</scope>
</reference>
<dbReference type="PROSITE" id="PS51257">
    <property type="entry name" value="PROKAR_LIPOPROTEIN"/>
    <property type="match status" value="1"/>
</dbReference>
<sequence length="140" mass="15276">MVQKVLELLHAKKVLGTSSMGREFCSGSLTGACACLSLRKRDSKVKRSKSGSARKRDRERDIRIRDCFGMRGGEMRLLSSGIAMGGPKQLWGVKKTKRQHRFNGGGSRGVGVQKVVSLVSSLDRTVENASLLITRSNGPE</sequence>
<accession>Q9SIL2</accession>